<dbReference type="CDD" id="cd18322">
    <property type="entry name" value="BTB_POZ_SKP1"/>
    <property type="match status" value="1"/>
</dbReference>
<comment type="caution">
    <text evidence="1">The sequence shown here is derived from an EMBL/GenBank/DDBJ whole genome shotgun (WGS) entry which is preliminary data.</text>
</comment>
<evidence type="ECO:0000313" key="2">
    <source>
        <dbReference type="Proteomes" id="UP001642484"/>
    </source>
</evidence>
<dbReference type="InterPro" id="IPR016072">
    <property type="entry name" value="Skp1_comp_dimer"/>
</dbReference>
<dbReference type="InterPro" id="IPR011333">
    <property type="entry name" value="SKP1/BTB/POZ_sf"/>
</dbReference>
<dbReference type="SUPFAM" id="SSF81382">
    <property type="entry name" value="Skp1 dimerisation domain-like"/>
    <property type="match status" value="2"/>
</dbReference>
<dbReference type="InterPro" id="IPR001232">
    <property type="entry name" value="SKP1-like"/>
</dbReference>
<dbReference type="InterPro" id="IPR016897">
    <property type="entry name" value="SKP1"/>
</dbReference>
<dbReference type="GO" id="GO:0016301">
    <property type="term" value="F:kinase activity"/>
    <property type="evidence" value="ECO:0007669"/>
    <property type="project" value="UniProtKB-KW"/>
</dbReference>
<dbReference type="Pfam" id="PF03931">
    <property type="entry name" value="Skp1_POZ"/>
    <property type="match status" value="1"/>
</dbReference>
<dbReference type="SUPFAM" id="SSF54695">
    <property type="entry name" value="POZ domain"/>
    <property type="match status" value="1"/>
</dbReference>
<proteinExistence type="predicted"/>
<dbReference type="PANTHER" id="PTHR11165">
    <property type="entry name" value="SKP1"/>
    <property type="match status" value="1"/>
</dbReference>
<dbReference type="SMART" id="SM00512">
    <property type="entry name" value="Skp1"/>
    <property type="match status" value="1"/>
</dbReference>
<dbReference type="EMBL" id="CAXAMN010002669">
    <property type="protein sequence ID" value="CAK9000664.1"/>
    <property type="molecule type" value="Genomic_DNA"/>
</dbReference>
<dbReference type="Proteomes" id="UP001642484">
    <property type="component" value="Unassembled WGS sequence"/>
</dbReference>
<dbReference type="Pfam" id="PF01466">
    <property type="entry name" value="Skp1"/>
    <property type="match status" value="1"/>
</dbReference>
<gene>
    <name evidence="1" type="ORF">CCMP2556_LOCUS6151</name>
</gene>
<evidence type="ECO:0000313" key="1">
    <source>
        <dbReference type="EMBL" id="CAK9000664.1"/>
    </source>
</evidence>
<protein>
    <submittedName>
        <fullName evidence="1">Uncharacterized protein</fullName>
    </submittedName>
</protein>
<organism evidence="1 2">
    <name type="scientific">Durusdinium trenchii</name>
    <dbReference type="NCBI Taxonomy" id="1381693"/>
    <lineage>
        <taxon>Eukaryota</taxon>
        <taxon>Sar</taxon>
        <taxon>Alveolata</taxon>
        <taxon>Dinophyceae</taxon>
        <taxon>Suessiales</taxon>
        <taxon>Symbiodiniaceae</taxon>
        <taxon>Durusdinium</taxon>
    </lineage>
</organism>
<dbReference type="InterPro" id="IPR036296">
    <property type="entry name" value="SKP1-like_dim_sf"/>
</dbReference>
<name>A0ABP0IDJ5_9DINO</name>
<reference evidence="1 2" key="1">
    <citation type="submission" date="2024-02" db="EMBL/GenBank/DDBJ databases">
        <authorList>
            <person name="Chen Y."/>
            <person name="Shah S."/>
            <person name="Dougan E. K."/>
            <person name="Thang M."/>
            <person name="Chan C."/>
        </authorList>
    </citation>
    <scope>NUCLEOTIDE SEQUENCE [LARGE SCALE GENOMIC DNA]</scope>
</reference>
<accession>A0ABP0IDJ5</accession>
<sequence length="194" mass="21685">MVDDSGTDEEIPLPNVKTAILSKVIDYCKYHKDSPPEEIQKPLKSTNLVECGVSEWDNEYVNIEQEVLFELILAANYLDIKSLLDAWWDSGVEDGKRIHVVLVWEGNKDLTCAKVASMIKGKNTEEIRKQFNIVNDFTPEEEAQVREENRDLGGLCVALRSISSRTEQLEVKVTTKSKAPVLDTVGMQGTGPCG</sequence>
<dbReference type="Gene3D" id="3.30.710.10">
    <property type="entry name" value="Potassium Channel Kv1.1, Chain A"/>
    <property type="match status" value="1"/>
</dbReference>
<dbReference type="InterPro" id="IPR016073">
    <property type="entry name" value="Skp1_comp_POZ"/>
</dbReference>
<keyword evidence="2" id="KW-1185">Reference proteome</keyword>